<dbReference type="EMBL" id="NRRL01000009">
    <property type="protein sequence ID" value="MBK1667630.1"/>
    <property type="molecule type" value="Genomic_DNA"/>
</dbReference>
<comment type="similarity">
    <text evidence="1">Belongs to the DNA2/NAM7 helicase family.</text>
</comment>
<evidence type="ECO:0000256" key="5">
    <source>
        <dbReference type="ARBA" id="ARBA00022840"/>
    </source>
</evidence>
<keyword evidence="10" id="KW-1185">Reference proteome</keyword>
<reference evidence="9 10" key="1">
    <citation type="journal article" date="2020" name="Microorganisms">
        <title>Osmotic Adaptation and Compatible Solute Biosynthesis of Phototrophic Bacteria as Revealed from Genome Analyses.</title>
        <authorList>
            <person name="Imhoff J.F."/>
            <person name="Rahn T."/>
            <person name="Kunzel S."/>
            <person name="Keller A."/>
            <person name="Neulinger S.C."/>
        </authorList>
    </citation>
    <scope>NUCLEOTIDE SEQUENCE [LARGE SCALE GENOMIC DNA]</scope>
    <source>
        <strain evidence="9 10">DSM 9895</strain>
    </source>
</reference>
<dbReference type="InterPro" id="IPR027417">
    <property type="entry name" value="P-loop_NTPase"/>
</dbReference>
<sequence>MGSMNDRVLGYWEAIELAKPSKIQGGDAPFWPEHRTRPVAFQRDVSDDGELPWNDPETPAPQSGREILSTVFVGVYDLRAYLDAAGEDESGRQKSADIYATVSFMATGDGRMLPHSLQISATPWALGLLQREGAGSLDSEGWVGLEAGIRDTIQSRWAGRHLSVRDLHGIQRTVSEESGGTLAFKPWFRIQARERRVPSELSLDEWMSALLEWDDDLEQLFTSRMYPDLKQARGIQKHPALQEYLSSGTVPLQADAVHDRHAVFQGLNPDEMPLGTWPSPGHRALNLAQRFALARTRRDLADGGLFAVNGPPGTGKTTMIRELAADLIVQRAQAMVRIGDPEAALREGVPEEIAGYELIVCTHSNKAAQRVSTELPRLSEVDPYWHDRIGLFRQTTPQVVRSYQRSAEIDLQGLFGTLALPLGNLKMRQACCDGLWPDPRRLREENLWSLGRLLHHDLEDVEPPAVADWPTACRRFREAVARAERERAAAVQAYRVPHQEHRLRLLRERDEQGPIGLMAKLERLEKPDSDPDALAREIRQLEERLLAQQEAVRSRVIEARKGAAQEVREIAAEKRALTPEGGREERMRWQDAGTRLASAQGRLGALESLETHLIRSYRYLLGLGGGRALSKDDQSHIATLRELLDPESQAAADRLRSLRQQHIDAQSEWSAYTRAHAELSEAIDVQRREVRKEIRDIEAHLEERRKAARERFGENAVDAEQWDAGGPDLERLSPWVGETATDGNPGGLQAARAEVFLAALALHEAFAVAGRKALRRKLSAFFAMLRRDTGWREQHGHQGGPADLWRAFFLVVPVVSTTFHSVRKLFAGVGSQEFGWTVVDEAGQAEPQSAVGAMLRSRRAVILGDPMQLEPILDLPDAVADRIATRLHDTPAWDPRRQSVQTLADRRCPVGSKIETGSMHGQRVGCPLRVHWRCDEPMVSISAGLAYGDLMVKGTIERADVALPQSGWLHVPRTGPADQGHFVADEMPALIHLLDQIDRAGLSVYVITPYRDVVAGLNRTLRPTAHARLLTEGRVGTVHTFQGREEDVVIIVLGGTGSMKAREFTHEKPNFLNVAVTRARRRLYVIGDRDSWGKLPFYKVLAQQLPEPEAGAAA</sequence>
<keyword evidence="4" id="KW-0347">Helicase</keyword>
<proteinExistence type="inferred from homology"/>
<evidence type="ECO:0008006" key="11">
    <source>
        <dbReference type="Google" id="ProtNLM"/>
    </source>
</evidence>
<evidence type="ECO:0000259" key="7">
    <source>
        <dbReference type="Pfam" id="PF13086"/>
    </source>
</evidence>
<evidence type="ECO:0000256" key="4">
    <source>
        <dbReference type="ARBA" id="ARBA00022806"/>
    </source>
</evidence>
<dbReference type="InterPro" id="IPR050534">
    <property type="entry name" value="Coronavir_polyprotein_1ab"/>
</dbReference>
<evidence type="ECO:0000256" key="6">
    <source>
        <dbReference type="SAM" id="MobiDB-lite"/>
    </source>
</evidence>
<dbReference type="InterPro" id="IPR041677">
    <property type="entry name" value="DNA2/NAM7_AAA_11"/>
</dbReference>
<dbReference type="SUPFAM" id="SSF52540">
    <property type="entry name" value="P-loop containing nucleoside triphosphate hydrolases"/>
    <property type="match status" value="1"/>
</dbReference>
<evidence type="ECO:0000256" key="2">
    <source>
        <dbReference type="ARBA" id="ARBA00022741"/>
    </source>
</evidence>
<keyword evidence="3" id="KW-0378">Hydrolase</keyword>
<dbReference type="InterPro" id="IPR041679">
    <property type="entry name" value="DNA2/NAM7-like_C"/>
</dbReference>
<feature type="domain" description="DNA2/NAM7 helicase helicase" evidence="7">
    <location>
        <begin position="286"/>
        <end position="872"/>
    </location>
</feature>
<evidence type="ECO:0000256" key="1">
    <source>
        <dbReference type="ARBA" id="ARBA00007913"/>
    </source>
</evidence>
<dbReference type="Gene3D" id="3.40.50.300">
    <property type="entry name" value="P-loop containing nucleotide triphosphate hydrolases"/>
    <property type="match status" value="3"/>
</dbReference>
<name>A0ABS1DB65_9PROT</name>
<evidence type="ECO:0000256" key="3">
    <source>
        <dbReference type="ARBA" id="ARBA00022801"/>
    </source>
</evidence>
<organism evidence="9 10">
    <name type="scientific">Rhodovibrio sodomensis</name>
    <dbReference type="NCBI Taxonomy" id="1088"/>
    <lineage>
        <taxon>Bacteria</taxon>
        <taxon>Pseudomonadati</taxon>
        <taxon>Pseudomonadota</taxon>
        <taxon>Alphaproteobacteria</taxon>
        <taxon>Rhodospirillales</taxon>
        <taxon>Rhodovibrionaceae</taxon>
        <taxon>Rhodovibrio</taxon>
    </lineage>
</organism>
<dbReference type="Pfam" id="PF13086">
    <property type="entry name" value="AAA_11"/>
    <property type="match status" value="1"/>
</dbReference>
<dbReference type="Proteomes" id="UP001296873">
    <property type="component" value="Unassembled WGS sequence"/>
</dbReference>
<protein>
    <recommendedName>
        <fullName evidence="11">DNA2/NAM7 helicase-like C-terminal domain-containing protein</fullName>
    </recommendedName>
</protein>
<comment type="caution">
    <text evidence="9">The sequence shown here is derived from an EMBL/GenBank/DDBJ whole genome shotgun (WGS) entry which is preliminary data.</text>
</comment>
<evidence type="ECO:0000313" key="9">
    <source>
        <dbReference type="EMBL" id="MBK1667630.1"/>
    </source>
</evidence>
<dbReference type="InterPro" id="IPR047187">
    <property type="entry name" value="SF1_C_Upf1"/>
</dbReference>
<evidence type="ECO:0000313" key="10">
    <source>
        <dbReference type="Proteomes" id="UP001296873"/>
    </source>
</evidence>
<keyword evidence="2" id="KW-0547">Nucleotide-binding</keyword>
<dbReference type="Pfam" id="PF13087">
    <property type="entry name" value="AAA_12"/>
    <property type="match status" value="1"/>
</dbReference>
<feature type="domain" description="DNA2/NAM7 helicase-like C-terminal" evidence="8">
    <location>
        <begin position="992"/>
        <end position="1089"/>
    </location>
</feature>
<evidence type="ECO:0000259" key="8">
    <source>
        <dbReference type="Pfam" id="PF13087"/>
    </source>
</evidence>
<dbReference type="PANTHER" id="PTHR43788">
    <property type="entry name" value="DNA2/NAM7 HELICASE FAMILY MEMBER"/>
    <property type="match status" value="1"/>
</dbReference>
<gene>
    <name evidence="9" type="ORF">CKO28_06230</name>
</gene>
<dbReference type="CDD" id="cd18808">
    <property type="entry name" value="SF1_C_Upf1"/>
    <property type="match status" value="1"/>
</dbReference>
<feature type="region of interest" description="Disordered" evidence="6">
    <location>
        <begin position="43"/>
        <end position="63"/>
    </location>
</feature>
<dbReference type="PANTHER" id="PTHR43788:SF8">
    <property type="entry name" value="DNA-BINDING PROTEIN SMUBP-2"/>
    <property type="match status" value="1"/>
</dbReference>
<keyword evidence="5" id="KW-0067">ATP-binding</keyword>
<accession>A0ABS1DB65</accession>